<keyword evidence="1" id="KW-0732">Signal</keyword>
<gene>
    <name evidence="2" type="ORF">PUN28_000830</name>
</gene>
<sequence length="118" mass="13441">MLRLSIWIGLLIFYGTVLTQDIVPHNQLHQFISQETNQSSRTKRFGFSIIEQIRQNFCNSSICKSADSSSFIMNFVCAMKCPELYLPHGNTETNPEIMHNTEANPTIMTTPNIITTTK</sequence>
<feature type="chain" id="PRO_5043788979" evidence="1">
    <location>
        <begin position="20"/>
        <end position="118"/>
    </location>
</feature>
<dbReference type="EMBL" id="JADYXP020000001">
    <property type="protein sequence ID" value="KAL0133348.1"/>
    <property type="molecule type" value="Genomic_DNA"/>
</dbReference>
<evidence type="ECO:0000256" key="1">
    <source>
        <dbReference type="SAM" id="SignalP"/>
    </source>
</evidence>
<evidence type="ECO:0000313" key="3">
    <source>
        <dbReference type="Proteomes" id="UP001430953"/>
    </source>
</evidence>
<reference evidence="2 3" key="1">
    <citation type="submission" date="2023-03" db="EMBL/GenBank/DDBJ databases">
        <title>High recombination rates correlate with genetic variation in Cardiocondyla obscurior ants.</title>
        <authorList>
            <person name="Errbii M."/>
        </authorList>
    </citation>
    <scope>NUCLEOTIDE SEQUENCE [LARGE SCALE GENOMIC DNA]</scope>
    <source>
        <strain evidence="2">Alpha-2009</strain>
        <tissue evidence="2">Whole body</tissue>
    </source>
</reference>
<keyword evidence="3" id="KW-1185">Reference proteome</keyword>
<dbReference type="Proteomes" id="UP001430953">
    <property type="component" value="Unassembled WGS sequence"/>
</dbReference>
<name>A0AAW2H1Q0_9HYME</name>
<feature type="signal peptide" evidence="1">
    <location>
        <begin position="1"/>
        <end position="19"/>
    </location>
</feature>
<evidence type="ECO:0000313" key="2">
    <source>
        <dbReference type="EMBL" id="KAL0133348.1"/>
    </source>
</evidence>
<organism evidence="2 3">
    <name type="scientific">Cardiocondyla obscurior</name>
    <dbReference type="NCBI Taxonomy" id="286306"/>
    <lineage>
        <taxon>Eukaryota</taxon>
        <taxon>Metazoa</taxon>
        <taxon>Ecdysozoa</taxon>
        <taxon>Arthropoda</taxon>
        <taxon>Hexapoda</taxon>
        <taxon>Insecta</taxon>
        <taxon>Pterygota</taxon>
        <taxon>Neoptera</taxon>
        <taxon>Endopterygota</taxon>
        <taxon>Hymenoptera</taxon>
        <taxon>Apocrita</taxon>
        <taxon>Aculeata</taxon>
        <taxon>Formicoidea</taxon>
        <taxon>Formicidae</taxon>
        <taxon>Myrmicinae</taxon>
        <taxon>Cardiocondyla</taxon>
    </lineage>
</organism>
<comment type="caution">
    <text evidence="2">The sequence shown here is derived from an EMBL/GenBank/DDBJ whole genome shotgun (WGS) entry which is preliminary data.</text>
</comment>
<dbReference type="AlphaFoldDB" id="A0AAW2H1Q0"/>
<protein>
    <submittedName>
        <fullName evidence="2">Uncharacterized protein</fullName>
    </submittedName>
</protein>
<accession>A0AAW2H1Q0</accession>
<proteinExistence type="predicted"/>